<accession>A0AAI8EUA3</accession>
<dbReference type="KEGG" id="xac:XAC3933"/>
<dbReference type="Gene3D" id="1.10.443.10">
    <property type="entry name" value="Intergrase catalytic core"/>
    <property type="match status" value="1"/>
</dbReference>
<reference evidence="1 2" key="1">
    <citation type="journal article" date="2002" name="Nature">
        <title>Comparison of the genomes of two Xanthomonas pathogens with differing host specificities.</title>
        <authorList>
            <person name="da Silva A.C."/>
            <person name="Ferro J.A."/>
            <person name="Reinach F.C."/>
            <person name="Farah C.S."/>
            <person name="Furlan L.R."/>
            <person name="Quaggio R.B."/>
            <person name="Monteiro-Vitorello C.B."/>
            <person name="Van Sluys M.A."/>
            <person name="Almeida N.F."/>
            <person name="Alves L.M."/>
            <person name="do Amaral A.M."/>
            <person name="Bertolini M.C."/>
            <person name="Camargo L.E."/>
            <person name="Camarotte G."/>
            <person name="Cannavan F."/>
            <person name="Cardozo J."/>
            <person name="Chambergo F."/>
            <person name="Ciapina L.P."/>
            <person name="Cicarelli R.M."/>
            <person name="Coutinho L.L."/>
            <person name="Cursino-Santos J.R."/>
            <person name="El-Dorry H."/>
            <person name="Faria J.B."/>
            <person name="Ferreira A.J."/>
            <person name="Ferreira R.C."/>
            <person name="Ferro M.I."/>
            <person name="Formighieri E.F."/>
            <person name="Franco M.C."/>
            <person name="Greggio C.C."/>
            <person name="Gruber A."/>
            <person name="Katsuyama A.M."/>
            <person name="Kishi L.T."/>
            <person name="Leite R.P."/>
            <person name="Lemos E.G."/>
            <person name="Lemos M.V."/>
            <person name="Locali E.C."/>
            <person name="Machado M.A."/>
            <person name="Madeira A.M."/>
            <person name="Martinez-Rossi N.M."/>
            <person name="Martins E.C."/>
            <person name="Meidanis J."/>
            <person name="Menck C.F."/>
            <person name="Miyaki C.Y."/>
            <person name="Moon D.H."/>
            <person name="Moreira L.M."/>
            <person name="Novo M.T."/>
            <person name="Okura V.K."/>
            <person name="Oliveira M.C."/>
            <person name="Oliveira V.R."/>
            <person name="Pereira H.A."/>
            <person name="Rossi A."/>
            <person name="Sena J.A."/>
            <person name="Silva C."/>
            <person name="de Souza R.F."/>
            <person name="Spinola L.A."/>
            <person name="Takita M.A."/>
            <person name="Tamura R.E."/>
            <person name="Teixeira E.C."/>
            <person name="Tezza R.I."/>
            <person name="Trindade dos Santos M."/>
            <person name="Truffi D."/>
            <person name="Tsai S.M."/>
            <person name="White F.F."/>
            <person name="Setubal J.C."/>
            <person name="Kitajima J.P."/>
        </authorList>
    </citation>
    <scope>NUCLEOTIDE SEQUENCE [LARGE SCALE GENOMIC DNA]</scope>
    <source>
        <strain evidence="1 2">306</strain>
    </source>
</reference>
<dbReference type="AlphaFoldDB" id="A0AAI8EUA3"/>
<sequence>METCMQSSFFLKFLSPGIDDNAPNFRLREWPPTAEQPVTLDSDGFVLNRYSDSTWDISHHCNRAYRLHFRDAAHLRVQKVSPENGALFRLCLAWWWWGPHAVSRARELEARFRALRPIFELCTQHRISADRFHRFPKLIALYKAALKPSQAATAVRLLHDVFEARNDLGFILATREQIAELIVEIPTHVKVQTPYVPPRIWQLLAIRTNEIIEEFHEHSDEFSKVFLANVHARISNGAAASTPINEYSGVVRAMRRWLNDHCDGRFPVNTISAYASLVSLCCHVQIVLYSLMRVEEAWCLPLDCFITEKDSTGELVFSVRGDSTKTVLDGDARWIVAESVGSAVSAAQKIARLRLKAGQATGVLGPDADAADAPLFPRSYEPWSTGSGRSLAPFLKIRHAAQELNRELRRYKIFADNELMITDEDFEISRLMNPMINPEIFAVGKRWPLAWHQLRRTGAVNMHASGLVSDASIQYELKHTHAAMSRYYGRGHHLLSGNLNYKTKQDYLRTMYEMLARGFASLRNDTYVSPYGSEHKRRILSMTSAREHTQLLKEAKKGTIAYREHLLGGCTNPLPCDKGGFESVAACGSEGSPCEWLLYDKRRLPRYRELLGDIESRVRNATPGEPLHNALTVQERAVRAAIKICEDQDAA</sequence>
<dbReference type="InterPro" id="IPR013762">
    <property type="entry name" value="Integrase-like_cat_sf"/>
</dbReference>
<protein>
    <recommendedName>
        <fullName evidence="3">Integrase</fullName>
    </recommendedName>
</protein>
<organism evidence="1 2">
    <name type="scientific">Xanthomonas axonopodis pv. citri (strain 306)</name>
    <dbReference type="NCBI Taxonomy" id="190486"/>
    <lineage>
        <taxon>Bacteria</taxon>
        <taxon>Pseudomonadati</taxon>
        <taxon>Pseudomonadota</taxon>
        <taxon>Gammaproteobacteria</taxon>
        <taxon>Lysobacterales</taxon>
        <taxon>Lysobacteraceae</taxon>
        <taxon>Xanthomonas</taxon>
    </lineage>
</organism>
<evidence type="ECO:0000313" key="2">
    <source>
        <dbReference type="Proteomes" id="UP000000576"/>
    </source>
</evidence>
<proteinExistence type="predicted"/>
<gene>
    <name evidence="1" type="ordered locus">XAC3933</name>
</gene>
<name>A0AAI8EUA3_XANAC</name>
<dbReference type="GO" id="GO:0015074">
    <property type="term" value="P:DNA integration"/>
    <property type="evidence" value="ECO:0007669"/>
    <property type="project" value="InterPro"/>
</dbReference>
<dbReference type="GO" id="GO:0003677">
    <property type="term" value="F:DNA binding"/>
    <property type="evidence" value="ECO:0007669"/>
    <property type="project" value="InterPro"/>
</dbReference>
<dbReference type="Proteomes" id="UP000000576">
    <property type="component" value="Chromosome"/>
</dbReference>
<dbReference type="EMBL" id="AE008923">
    <property type="protein sequence ID" value="AAM38770.1"/>
    <property type="molecule type" value="Genomic_DNA"/>
</dbReference>
<evidence type="ECO:0000313" key="1">
    <source>
        <dbReference type="EMBL" id="AAM38770.1"/>
    </source>
</evidence>
<dbReference type="GO" id="GO:0006310">
    <property type="term" value="P:DNA recombination"/>
    <property type="evidence" value="ECO:0007669"/>
    <property type="project" value="InterPro"/>
</dbReference>
<evidence type="ECO:0008006" key="3">
    <source>
        <dbReference type="Google" id="ProtNLM"/>
    </source>
</evidence>